<reference evidence="10" key="1">
    <citation type="journal article" date="2019" name="Int. J. Syst. Evol. Microbiol.">
        <title>The Global Catalogue of Microorganisms (GCM) 10K type strain sequencing project: providing services to taxonomists for standard genome sequencing and annotation.</title>
        <authorList>
            <consortium name="The Broad Institute Genomics Platform"/>
            <consortium name="The Broad Institute Genome Sequencing Center for Infectious Disease"/>
            <person name="Wu L."/>
            <person name="Ma J."/>
        </authorList>
    </citation>
    <scope>NUCLEOTIDE SEQUENCE [LARGE SCALE GENOMIC DNA]</scope>
    <source>
        <strain evidence="10">IBRC 10765</strain>
    </source>
</reference>
<evidence type="ECO:0000256" key="5">
    <source>
        <dbReference type="ARBA" id="ARBA00022692"/>
    </source>
</evidence>
<keyword evidence="10" id="KW-1185">Reference proteome</keyword>
<feature type="transmembrane region" description="Helical" evidence="8">
    <location>
        <begin position="137"/>
        <end position="162"/>
    </location>
</feature>
<evidence type="ECO:0000256" key="3">
    <source>
        <dbReference type="ARBA" id="ARBA00022448"/>
    </source>
</evidence>
<keyword evidence="5 8" id="KW-0812">Transmembrane</keyword>
<keyword evidence="7 8" id="KW-0472">Membrane</keyword>
<keyword evidence="6 8" id="KW-1133">Transmembrane helix</keyword>
<dbReference type="PANTHER" id="PTHR34979:SF1">
    <property type="entry name" value="INNER MEMBRANE PROTEIN YGAZ"/>
    <property type="match status" value="1"/>
</dbReference>
<keyword evidence="4" id="KW-1003">Cell membrane</keyword>
<feature type="transmembrane region" description="Helical" evidence="8">
    <location>
        <begin position="191"/>
        <end position="209"/>
    </location>
</feature>
<evidence type="ECO:0000256" key="4">
    <source>
        <dbReference type="ARBA" id="ARBA00022475"/>
    </source>
</evidence>
<dbReference type="Proteomes" id="UP001595617">
    <property type="component" value="Unassembled WGS sequence"/>
</dbReference>
<protein>
    <submittedName>
        <fullName evidence="9">AzlC family ABC transporter permease</fullName>
    </submittedName>
</protein>
<dbReference type="InterPro" id="IPR011606">
    <property type="entry name" value="Brnchd-chn_aa_trnsp_permease"/>
</dbReference>
<evidence type="ECO:0000256" key="6">
    <source>
        <dbReference type="ARBA" id="ARBA00022989"/>
    </source>
</evidence>
<evidence type="ECO:0000256" key="2">
    <source>
        <dbReference type="ARBA" id="ARBA00010735"/>
    </source>
</evidence>
<comment type="subcellular location">
    <subcellularLocation>
        <location evidence="1">Cell membrane</location>
        <topology evidence="1">Multi-pass membrane protein</topology>
    </subcellularLocation>
</comment>
<proteinExistence type="inferred from homology"/>
<comment type="similarity">
    <text evidence="2">Belongs to the AzlC family.</text>
</comment>
<keyword evidence="3" id="KW-0813">Transport</keyword>
<evidence type="ECO:0000256" key="1">
    <source>
        <dbReference type="ARBA" id="ARBA00004651"/>
    </source>
</evidence>
<gene>
    <name evidence="9" type="ORF">ACFOOG_02395</name>
</gene>
<evidence type="ECO:0000256" key="8">
    <source>
        <dbReference type="SAM" id="Phobius"/>
    </source>
</evidence>
<evidence type="ECO:0000313" key="9">
    <source>
        <dbReference type="EMBL" id="MFC3851671.1"/>
    </source>
</evidence>
<dbReference type="RefSeq" id="WP_380692940.1">
    <property type="nucleotide sequence ID" value="NZ_JBHRYR010000002.1"/>
</dbReference>
<evidence type="ECO:0000256" key="7">
    <source>
        <dbReference type="ARBA" id="ARBA00023136"/>
    </source>
</evidence>
<sequence>MTQLPLATLTLRGIQQGFFRMLPLATFVVMFGVAFGVAAAQKGLSGFEILFMSGIVFAGAAQFAALDLWQPEVAVLSLVMVTFAVNSRHLLMSASLYPWLRHLPARQRYLSLVLLSDANWAMSYADHQKGVRDVGILVGGGMALWLTWMVGTVGGVLLGSGFSEPSRYGLDVIMSCFLLAMIISGEPQRHLFLPWAIAAAVAVLGYYTLPANLHVIFGALAGGLAGVLLGGESTVKKEDAV</sequence>
<evidence type="ECO:0000313" key="10">
    <source>
        <dbReference type="Proteomes" id="UP001595617"/>
    </source>
</evidence>
<feature type="transmembrane region" description="Helical" evidence="8">
    <location>
        <begin position="46"/>
        <end position="66"/>
    </location>
</feature>
<feature type="transmembrane region" description="Helical" evidence="8">
    <location>
        <begin position="215"/>
        <end position="235"/>
    </location>
</feature>
<name>A0ABV7ZWF0_9GAMM</name>
<dbReference type="PANTHER" id="PTHR34979">
    <property type="entry name" value="INNER MEMBRANE PROTEIN YGAZ"/>
    <property type="match status" value="1"/>
</dbReference>
<dbReference type="Pfam" id="PF03591">
    <property type="entry name" value="AzlC"/>
    <property type="match status" value="1"/>
</dbReference>
<accession>A0ABV7ZWF0</accession>
<organism evidence="9 10">
    <name type="scientific">Saccharospirillum mangrovi</name>
    <dbReference type="NCBI Taxonomy" id="2161747"/>
    <lineage>
        <taxon>Bacteria</taxon>
        <taxon>Pseudomonadati</taxon>
        <taxon>Pseudomonadota</taxon>
        <taxon>Gammaproteobacteria</taxon>
        <taxon>Oceanospirillales</taxon>
        <taxon>Saccharospirillaceae</taxon>
        <taxon>Saccharospirillum</taxon>
    </lineage>
</organism>
<feature type="transmembrane region" description="Helical" evidence="8">
    <location>
        <begin position="21"/>
        <end position="40"/>
    </location>
</feature>
<feature type="transmembrane region" description="Helical" evidence="8">
    <location>
        <begin position="73"/>
        <end position="97"/>
    </location>
</feature>
<comment type="caution">
    <text evidence="9">The sequence shown here is derived from an EMBL/GenBank/DDBJ whole genome shotgun (WGS) entry which is preliminary data.</text>
</comment>
<feature type="transmembrane region" description="Helical" evidence="8">
    <location>
        <begin position="168"/>
        <end position="184"/>
    </location>
</feature>
<dbReference type="EMBL" id="JBHRYR010000002">
    <property type="protein sequence ID" value="MFC3851671.1"/>
    <property type="molecule type" value="Genomic_DNA"/>
</dbReference>